<dbReference type="CDD" id="cd16917">
    <property type="entry name" value="HATPase_UhpB-NarQ-NarX-like"/>
    <property type="match status" value="1"/>
</dbReference>
<keyword evidence="7" id="KW-0067">ATP-binding</keyword>
<gene>
    <name evidence="11" type="ORF">FGL95_10415</name>
</gene>
<organism evidence="11 12">
    <name type="scientific">Antrihabitans stalactiti</name>
    <dbReference type="NCBI Taxonomy" id="2584121"/>
    <lineage>
        <taxon>Bacteria</taxon>
        <taxon>Bacillati</taxon>
        <taxon>Actinomycetota</taxon>
        <taxon>Actinomycetes</taxon>
        <taxon>Mycobacteriales</taxon>
        <taxon>Nocardiaceae</taxon>
        <taxon>Antrihabitans</taxon>
    </lineage>
</organism>
<feature type="transmembrane region" description="Helical" evidence="9">
    <location>
        <begin position="20"/>
        <end position="37"/>
    </location>
</feature>
<keyword evidence="4" id="KW-0808">Transferase</keyword>
<feature type="transmembrane region" description="Helical" evidence="9">
    <location>
        <begin position="138"/>
        <end position="156"/>
    </location>
</feature>
<comment type="caution">
    <text evidence="11">The sequence shown here is derived from an EMBL/GenBank/DDBJ whole genome shotgun (WGS) entry which is preliminary data.</text>
</comment>
<keyword evidence="9" id="KW-1133">Transmembrane helix</keyword>
<protein>
    <recommendedName>
        <fullName evidence="2">histidine kinase</fullName>
        <ecNumber evidence="2">2.7.13.3</ecNumber>
    </recommendedName>
</protein>
<name>A0A848K9F0_9NOCA</name>
<dbReference type="InterPro" id="IPR036890">
    <property type="entry name" value="HATPase_C_sf"/>
</dbReference>
<dbReference type="EMBL" id="VCQU01000003">
    <property type="protein sequence ID" value="NMN95443.1"/>
    <property type="molecule type" value="Genomic_DNA"/>
</dbReference>
<proteinExistence type="predicted"/>
<evidence type="ECO:0000256" key="5">
    <source>
        <dbReference type="ARBA" id="ARBA00022741"/>
    </source>
</evidence>
<dbReference type="SUPFAM" id="SSF55874">
    <property type="entry name" value="ATPase domain of HSP90 chaperone/DNA topoisomerase II/histidine kinase"/>
    <property type="match status" value="1"/>
</dbReference>
<dbReference type="InterPro" id="IPR050482">
    <property type="entry name" value="Sensor_HK_TwoCompSys"/>
</dbReference>
<dbReference type="GO" id="GO:0000155">
    <property type="term" value="F:phosphorelay sensor kinase activity"/>
    <property type="evidence" value="ECO:0007669"/>
    <property type="project" value="InterPro"/>
</dbReference>
<dbReference type="GO" id="GO:0016020">
    <property type="term" value="C:membrane"/>
    <property type="evidence" value="ECO:0007669"/>
    <property type="project" value="InterPro"/>
</dbReference>
<dbReference type="Pfam" id="PF07730">
    <property type="entry name" value="HisKA_3"/>
    <property type="match status" value="1"/>
</dbReference>
<feature type="domain" description="Signal transduction histidine kinase subgroup 3 dimerisation and phosphoacceptor" evidence="10">
    <location>
        <begin position="180"/>
        <end position="244"/>
    </location>
</feature>
<keyword evidence="6 11" id="KW-0418">Kinase</keyword>
<evidence type="ECO:0000259" key="10">
    <source>
        <dbReference type="Pfam" id="PF07730"/>
    </source>
</evidence>
<evidence type="ECO:0000256" key="2">
    <source>
        <dbReference type="ARBA" id="ARBA00012438"/>
    </source>
</evidence>
<dbReference type="PANTHER" id="PTHR24421">
    <property type="entry name" value="NITRATE/NITRITE SENSOR PROTEIN NARX-RELATED"/>
    <property type="match status" value="1"/>
</dbReference>
<keyword evidence="5" id="KW-0547">Nucleotide-binding</keyword>
<keyword evidence="3" id="KW-0597">Phosphoprotein</keyword>
<dbReference type="RefSeq" id="WP_169586331.1">
    <property type="nucleotide sequence ID" value="NZ_VCQU01000003.1"/>
</dbReference>
<keyword evidence="9" id="KW-0472">Membrane</keyword>
<dbReference type="GO" id="GO:0046983">
    <property type="term" value="F:protein dimerization activity"/>
    <property type="evidence" value="ECO:0007669"/>
    <property type="project" value="InterPro"/>
</dbReference>
<dbReference type="InterPro" id="IPR011712">
    <property type="entry name" value="Sig_transdc_His_kin_sub3_dim/P"/>
</dbReference>
<dbReference type="PANTHER" id="PTHR24421:SF10">
    <property type="entry name" value="NITRATE_NITRITE SENSOR PROTEIN NARQ"/>
    <property type="match status" value="1"/>
</dbReference>
<evidence type="ECO:0000313" key="12">
    <source>
        <dbReference type="Proteomes" id="UP000535543"/>
    </source>
</evidence>
<comment type="catalytic activity">
    <reaction evidence="1">
        <text>ATP + protein L-histidine = ADP + protein N-phospho-L-histidine.</text>
        <dbReference type="EC" id="2.7.13.3"/>
    </reaction>
</comment>
<evidence type="ECO:0000313" key="11">
    <source>
        <dbReference type="EMBL" id="NMN95443.1"/>
    </source>
</evidence>
<keyword evidence="8" id="KW-0902">Two-component regulatory system</keyword>
<feature type="transmembrane region" description="Helical" evidence="9">
    <location>
        <begin position="114"/>
        <end position="132"/>
    </location>
</feature>
<evidence type="ECO:0000256" key="9">
    <source>
        <dbReference type="SAM" id="Phobius"/>
    </source>
</evidence>
<feature type="transmembrane region" description="Helical" evidence="9">
    <location>
        <begin position="49"/>
        <end position="68"/>
    </location>
</feature>
<reference evidence="11 12" key="2">
    <citation type="submission" date="2020-06" db="EMBL/GenBank/DDBJ databases">
        <title>Antribacter stalactiti gen. nov., sp. nov., a new member of the family Nacardiaceae isolated from a cave.</title>
        <authorList>
            <person name="Kim I.S."/>
        </authorList>
    </citation>
    <scope>NUCLEOTIDE SEQUENCE [LARGE SCALE GENOMIC DNA]</scope>
    <source>
        <strain evidence="11 12">YC2-7</strain>
    </source>
</reference>
<evidence type="ECO:0000256" key="7">
    <source>
        <dbReference type="ARBA" id="ARBA00022840"/>
    </source>
</evidence>
<evidence type="ECO:0000256" key="8">
    <source>
        <dbReference type="ARBA" id="ARBA00023012"/>
    </source>
</evidence>
<evidence type="ECO:0000256" key="1">
    <source>
        <dbReference type="ARBA" id="ARBA00000085"/>
    </source>
</evidence>
<dbReference type="Gene3D" id="1.20.5.1930">
    <property type="match status" value="1"/>
</dbReference>
<sequence>MKLVDYLTRGAPAHGYDYPSWYILLAVVAEFATVVTATTQRIVAGPTVWALVGGVVALIPCTLFVARASKNGAAMTILVGGGCALLMTQQVGYDFAPVILIVMAVMVSASSPRWVAVFTTAVSVLVILVFFQGDSTELHFNISGVLFASLLGIMLLGQLQLLHKERDAQVVRSQTAASDERRRIASEIHDVVAHSLSITLLNVTGARRALQQDRDVDEAIDALTDAERIGRQAMADIRRTVGLLDVGPSKNAPEPGLADIDELIEDFRRAGLPVHYDMHGEPSAVTAATGLSLYRVTQESLANVAKHAPGAAVDVSVTITNGGIALEVANGTPNGPPSHPQLKGGNGLKGMRQRIESLGGWLTAGPEQSGWRVQAEVPNGSSHSCLGSRILGVVQ</sequence>
<feature type="transmembrane region" description="Helical" evidence="9">
    <location>
        <begin position="74"/>
        <end position="107"/>
    </location>
</feature>
<dbReference type="AlphaFoldDB" id="A0A848K9F0"/>
<accession>A0A848K9F0</accession>
<dbReference type="EC" id="2.7.13.3" evidence="2"/>
<dbReference type="Proteomes" id="UP000535543">
    <property type="component" value="Unassembled WGS sequence"/>
</dbReference>
<evidence type="ECO:0000256" key="4">
    <source>
        <dbReference type="ARBA" id="ARBA00022679"/>
    </source>
</evidence>
<keyword evidence="9" id="KW-0812">Transmembrane</keyword>
<evidence type="ECO:0000256" key="6">
    <source>
        <dbReference type="ARBA" id="ARBA00022777"/>
    </source>
</evidence>
<keyword evidence="12" id="KW-1185">Reference proteome</keyword>
<dbReference type="GO" id="GO:0005524">
    <property type="term" value="F:ATP binding"/>
    <property type="evidence" value="ECO:0007669"/>
    <property type="project" value="UniProtKB-KW"/>
</dbReference>
<dbReference type="Gene3D" id="3.30.565.10">
    <property type="entry name" value="Histidine kinase-like ATPase, C-terminal domain"/>
    <property type="match status" value="1"/>
</dbReference>
<reference evidence="11 12" key="1">
    <citation type="submission" date="2019-05" db="EMBL/GenBank/DDBJ databases">
        <authorList>
            <person name="Lee S.D."/>
        </authorList>
    </citation>
    <scope>NUCLEOTIDE SEQUENCE [LARGE SCALE GENOMIC DNA]</scope>
    <source>
        <strain evidence="11 12">YC2-7</strain>
    </source>
</reference>
<evidence type="ECO:0000256" key="3">
    <source>
        <dbReference type="ARBA" id="ARBA00022553"/>
    </source>
</evidence>